<feature type="transmembrane region" description="Helical" evidence="7">
    <location>
        <begin position="154"/>
        <end position="177"/>
    </location>
</feature>
<reference evidence="9 10" key="1">
    <citation type="submission" date="2016-10" db="EMBL/GenBank/DDBJ databases">
        <authorList>
            <person name="de Groot N.N."/>
        </authorList>
    </citation>
    <scope>NUCLEOTIDE SEQUENCE [LARGE SCALE GENOMIC DNA]</scope>
    <source>
        <strain evidence="9 10">CGMCC 1.8894</strain>
    </source>
</reference>
<evidence type="ECO:0000259" key="8">
    <source>
        <dbReference type="Pfam" id="PF04290"/>
    </source>
</evidence>
<dbReference type="RefSeq" id="WP_223814143.1">
    <property type="nucleotide sequence ID" value="NZ_CP061498.1"/>
</dbReference>
<evidence type="ECO:0000256" key="2">
    <source>
        <dbReference type="ARBA" id="ARBA00022448"/>
    </source>
</evidence>
<evidence type="ECO:0000313" key="9">
    <source>
        <dbReference type="EMBL" id="SDW09089.1"/>
    </source>
</evidence>
<keyword evidence="6 7" id="KW-0472">Membrane</keyword>
<organism evidence="9 10">
    <name type="scientific">Roseicitreum antarcticum</name>
    <dbReference type="NCBI Taxonomy" id="564137"/>
    <lineage>
        <taxon>Bacteria</taxon>
        <taxon>Pseudomonadati</taxon>
        <taxon>Pseudomonadota</taxon>
        <taxon>Alphaproteobacteria</taxon>
        <taxon>Rhodobacterales</taxon>
        <taxon>Paracoccaceae</taxon>
        <taxon>Roseicitreum</taxon>
    </lineage>
</organism>
<evidence type="ECO:0000256" key="5">
    <source>
        <dbReference type="ARBA" id="ARBA00022989"/>
    </source>
</evidence>
<dbReference type="Proteomes" id="UP000198539">
    <property type="component" value="Unassembled WGS sequence"/>
</dbReference>
<feature type="transmembrane region" description="Helical" evidence="7">
    <location>
        <begin position="79"/>
        <end position="101"/>
    </location>
</feature>
<proteinExistence type="inferred from homology"/>
<evidence type="ECO:0000256" key="6">
    <source>
        <dbReference type="ARBA" id="ARBA00023136"/>
    </source>
</evidence>
<gene>
    <name evidence="9" type="ORF">SAMN04488238_10169</name>
</gene>
<keyword evidence="4 7" id="KW-0812">Transmembrane</keyword>
<evidence type="ECO:0000313" key="10">
    <source>
        <dbReference type="Proteomes" id="UP000198539"/>
    </source>
</evidence>
<keyword evidence="10" id="KW-1185">Reference proteome</keyword>
<comment type="subunit">
    <text evidence="7">The complex comprises the extracytoplasmic solute receptor protein and the two transmembrane proteins.</text>
</comment>
<dbReference type="AlphaFoldDB" id="A0A1H2QRL7"/>
<comment type="similarity">
    <text evidence="7">Belongs to the TRAP transporter small permease family.</text>
</comment>
<dbReference type="GO" id="GO:0022857">
    <property type="term" value="F:transmembrane transporter activity"/>
    <property type="evidence" value="ECO:0007669"/>
    <property type="project" value="UniProtKB-UniRule"/>
</dbReference>
<feature type="transmembrane region" description="Helical" evidence="7">
    <location>
        <begin position="113"/>
        <end position="134"/>
    </location>
</feature>
<evidence type="ECO:0000256" key="1">
    <source>
        <dbReference type="ARBA" id="ARBA00004651"/>
    </source>
</evidence>
<keyword evidence="5 7" id="KW-1133">Transmembrane helix</keyword>
<keyword evidence="3" id="KW-1003">Cell membrane</keyword>
<keyword evidence="7" id="KW-0997">Cell inner membrane</keyword>
<feature type="transmembrane region" description="Helical" evidence="7">
    <location>
        <begin position="12"/>
        <end position="36"/>
    </location>
</feature>
<dbReference type="STRING" id="564137.SAMN04488238_10169"/>
<evidence type="ECO:0000256" key="7">
    <source>
        <dbReference type="RuleBase" id="RU369079"/>
    </source>
</evidence>
<comment type="function">
    <text evidence="7">Part of the tripartite ATP-independent periplasmic (TRAP) transport system.</text>
</comment>
<evidence type="ECO:0000256" key="3">
    <source>
        <dbReference type="ARBA" id="ARBA00022475"/>
    </source>
</evidence>
<sequence length="198" mass="20986">MVQQLHRLIYALAYGVAIIGGIVLSALILMICASIMGRTGATLLHSDLIGGAFPDTAARLLGLGIGAVKGDYELLESGMAFAVFAFLGLCQITSGHATVDVLTDRLPDRARRLLQMGIEIAFAAALVLIAVQLHDGLQTQMRRGSVTFLLQYPVWWSYAAAFVPAVFAAAVAVWMALVRTAEGLLGRPLIDPATGAHL</sequence>
<dbReference type="InterPro" id="IPR055348">
    <property type="entry name" value="DctQ"/>
</dbReference>
<keyword evidence="2 7" id="KW-0813">Transport</keyword>
<dbReference type="EMBL" id="FNOM01000001">
    <property type="protein sequence ID" value="SDW09089.1"/>
    <property type="molecule type" value="Genomic_DNA"/>
</dbReference>
<evidence type="ECO:0000256" key="4">
    <source>
        <dbReference type="ARBA" id="ARBA00022692"/>
    </source>
</evidence>
<accession>A0A1H2QRL7</accession>
<dbReference type="GO" id="GO:0005886">
    <property type="term" value="C:plasma membrane"/>
    <property type="evidence" value="ECO:0007669"/>
    <property type="project" value="UniProtKB-SubCell"/>
</dbReference>
<comment type="subcellular location">
    <subcellularLocation>
        <location evidence="7">Cell inner membrane</location>
        <topology evidence="7">Multi-pass membrane protein</topology>
    </subcellularLocation>
    <subcellularLocation>
        <location evidence="1">Cell membrane</location>
        <topology evidence="1">Multi-pass membrane protein</topology>
    </subcellularLocation>
</comment>
<protein>
    <recommendedName>
        <fullName evidence="7">TRAP transporter small permease protein</fullName>
    </recommendedName>
</protein>
<dbReference type="Pfam" id="PF04290">
    <property type="entry name" value="DctQ"/>
    <property type="match status" value="1"/>
</dbReference>
<feature type="domain" description="Tripartite ATP-independent periplasmic transporters DctQ component" evidence="8">
    <location>
        <begin position="63"/>
        <end position="180"/>
    </location>
</feature>
<name>A0A1H2QRL7_9RHOB</name>